<accession>A0A0J6S7L6</accession>
<dbReference type="PATRIC" id="fig|298794.3.peg.3074"/>
<reference evidence="1 2" key="1">
    <citation type="submission" date="2015-03" db="EMBL/GenBank/DDBJ databases">
        <title>Genome sequencing of Methylobacterium variabile DSM 16961.</title>
        <authorList>
            <person name="Chaudhry V."/>
            <person name="Patil P.B."/>
        </authorList>
    </citation>
    <scope>NUCLEOTIDE SEQUENCE [LARGE SCALE GENOMIC DNA]</scope>
    <source>
        <strain evidence="1 2">DSM 16961</strain>
    </source>
</reference>
<comment type="caution">
    <text evidence="1">The sequence shown here is derived from an EMBL/GenBank/DDBJ whole genome shotgun (WGS) entry which is preliminary data.</text>
</comment>
<name>A0A0J6S7L6_9HYPH</name>
<dbReference type="EMBL" id="LABY01000204">
    <property type="protein sequence ID" value="KMO31215.1"/>
    <property type="molecule type" value="Genomic_DNA"/>
</dbReference>
<keyword evidence="2" id="KW-1185">Reference proteome</keyword>
<evidence type="ECO:0000313" key="2">
    <source>
        <dbReference type="Proteomes" id="UP000035955"/>
    </source>
</evidence>
<dbReference type="Proteomes" id="UP000035955">
    <property type="component" value="Unassembled WGS sequence"/>
</dbReference>
<protein>
    <submittedName>
        <fullName evidence="1">Uncharacterized protein</fullName>
    </submittedName>
</protein>
<gene>
    <name evidence="1" type="ORF">VQ02_26485</name>
</gene>
<dbReference type="OrthoDB" id="7998414at2"/>
<organism evidence="1 2">
    <name type="scientific">Methylobacterium variabile</name>
    <dbReference type="NCBI Taxonomy" id="298794"/>
    <lineage>
        <taxon>Bacteria</taxon>
        <taxon>Pseudomonadati</taxon>
        <taxon>Pseudomonadota</taxon>
        <taxon>Alphaproteobacteria</taxon>
        <taxon>Hyphomicrobiales</taxon>
        <taxon>Methylobacteriaceae</taxon>
        <taxon>Methylobacterium</taxon>
    </lineage>
</organism>
<dbReference type="AlphaFoldDB" id="A0A0J6S7L6"/>
<sequence>MDTEPEKVDDIFEKLLRQAVTKTVTSVLDEDLYWDEDIITRLMNYERRARQEELSSQTLQVIQSGKRLLGK</sequence>
<evidence type="ECO:0000313" key="1">
    <source>
        <dbReference type="EMBL" id="KMO31215.1"/>
    </source>
</evidence>
<proteinExistence type="predicted"/>